<dbReference type="GO" id="GO:0005886">
    <property type="term" value="C:plasma membrane"/>
    <property type="evidence" value="ECO:0007669"/>
    <property type="project" value="UniProtKB-SubCell"/>
</dbReference>
<proteinExistence type="inferred from homology"/>
<organism evidence="9 10">
    <name type="scientific">Aureimonas glaciei</name>
    <dbReference type="NCBI Taxonomy" id="1776957"/>
    <lineage>
        <taxon>Bacteria</taxon>
        <taxon>Pseudomonadati</taxon>
        <taxon>Pseudomonadota</taxon>
        <taxon>Alphaproteobacteria</taxon>
        <taxon>Hyphomicrobiales</taxon>
        <taxon>Aurantimonadaceae</taxon>
        <taxon>Aureimonas</taxon>
    </lineage>
</organism>
<dbReference type="GO" id="GO:0009246">
    <property type="term" value="P:enterobacterial common antigen biosynthetic process"/>
    <property type="evidence" value="ECO:0007669"/>
    <property type="project" value="TreeGrafter"/>
</dbReference>
<evidence type="ECO:0000313" key="9">
    <source>
        <dbReference type="EMBL" id="GGD23995.1"/>
    </source>
</evidence>
<reference evidence="9" key="2">
    <citation type="submission" date="2020-09" db="EMBL/GenBank/DDBJ databases">
        <authorList>
            <person name="Sun Q."/>
            <person name="Zhou Y."/>
        </authorList>
    </citation>
    <scope>NUCLEOTIDE SEQUENCE</scope>
    <source>
        <strain evidence="9">CGMCC 1.15493</strain>
    </source>
</reference>
<feature type="transmembrane region" description="Helical" evidence="7">
    <location>
        <begin position="218"/>
        <end position="235"/>
    </location>
</feature>
<comment type="caution">
    <text evidence="9">The sequence shown here is derived from an EMBL/GenBank/DDBJ whole genome shotgun (WGS) entry which is preliminary data.</text>
</comment>
<name>A0A917DBK1_9HYPH</name>
<dbReference type="PANTHER" id="PTHR40074:SF2">
    <property type="entry name" value="O-ACETYLTRANSFERASE WECH"/>
    <property type="match status" value="1"/>
</dbReference>
<accession>A0A917DBK1</accession>
<dbReference type="GO" id="GO:0016413">
    <property type="term" value="F:O-acetyltransferase activity"/>
    <property type="evidence" value="ECO:0007669"/>
    <property type="project" value="TreeGrafter"/>
</dbReference>
<evidence type="ECO:0000256" key="6">
    <source>
        <dbReference type="ARBA" id="ARBA00023136"/>
    </source>
</evidence>
<evidence type="ECO:0000256" key="2">
    <source>
        <dbReference type="ARBA" id="ARBA00007400"/>
    </source>
</evidence>
<evidence type="ECO:0000259" key="8">
    <source>
        <dbReference type="Pfam" id="PF01757"/>
    </source>
</evidence>
<dbReference type="Proteomes" id="UP000613160">
    <property type="component" value="Unassembled WGS sequence"/>
</dbReference>
<comment type="similarity">
    <text evidence="2">Belongs to the acyltransferase 3 family.</text>
</comment>
<keyword evidence="4 7" id="KW-0812">Transmembrane</keyword>
<evidence type="ECO:0000256" key="3">
    <source>
        <dbReference type="ARBA" id="ARBA00022475"/>
    </source>
</evidence>
<dbReference type="Pfam" id="PF01757">
    <property type="entry name" value="Acyl_transf_3"/>
    <property type="match status" value="1"/>
</dbReference>
<dbReference type="InterPro" id="IPR002656">
    <property type="entry name" value="Acyl_transf_3_dom"/>
</dbReference>
<protein>
    <submittedName>
        <fullName evidence="9">Succinoglycan biosynthesis protein exoh</fullName>
    </submittedName>
</protein>
<feature type="transmembrane region" description="Helical" evidence="7">
    <location>
        <begin position="315"/>
        <end position="338"/>
    </location>
</feature>
<evidence type="ECO:0000313" key="10">
    <source>
        <dbReference type="Proteomes" id="UP000613160"/>
    </source>
</evidence>
<feature type="transmembrane region" description="Helical" evidence="7">
    <location>
        <begin position="49"/>
        <end position="71"/>
    </location>
</feature>
<reference evidence="9" key="1">
    <citation type="journal article" date="2014" name="Int. J. Syst. Evol. Microbiol.">
        <title>Complete genome sequence of Corynebacterium casei LMG S-19264T (=DSM 44701T), isolated from a smear-ripened cheese.</title>
        <authorList>
            <consortium name="US DOE Joint Genome Institute (JGI-PGF)"/>
            <person name="Walter F."/>
            <person name="Albersmeier A."/>
            <person name="Kalinowski J."/>
            <person name="Ruckert C."/>
        </authorList>
    </citation>
    <scope>NUCLEOTIDE SEQUENCE</scope>
    <source>
        <strain evidence="9">CGMCC 1.15493</strain>
    </source>
</reference>
<comment type="subcellular location">
    <subcellularLocation>
        <location evidence="1">Cell membrane</location>
        <topology evidence="1">Multi-pass membrane protein</topology>
    </subcellularLocation>
</comment>
<feature type="transmembrane region" description="Helical" evidence="7">
    <location>
        <begin position="91"/>
        <end position="112"/>
    </location>
</feature>
<feature type="transmembrane region" description="Helical" evidence="7">
    <location>
        <begin position="287"/>
        <end position="308"/>
    </location>
</feature>
<evidence type="ECO:0000256" key="4">
    <source>
        <dbReference type="ARBA" id="ARBA00022692"/>
    </source>
</evidence>
<sequence length="368" mass="40619">MPKLRSTLSDRIRIGRTLCIFCMTFVHVQPGIADNVYDRDAGAFDIVYFLITRIVGLSAVSLLSLVSGYLVVSTFGKLGTGKLFASKFQTLVVPLFAWNAVMLALLLAYAGLSGNWRDVPEATPLGIANALFAITQWPVVVPLWFLRDLFVCVLFVPVLLFGLKRQPLLVMGALVAFTLFGEEMLIMQRPSLLLFFGIGMWVRVAGHDEAAIDRIARPLAWGLVAMVAVYLTIRIQRVSIAEMDESLRISLDCLLRITMAAAFWRLTELVRRSSFAGVATWLEPYTFVIFCSHAILFQFGGIAFRPLFGNYGAELFWVTFVTLPLLAVLGAVAGLQAIGWSKPLLYLFNAGHGVPPLVRRAAVEPGRA</sequence>
<keyword evidence="6 7" id="KW-0472">Membrane</keyword>
<keyword evidence="5 7" id="KW-1133">Transmembrane helix</keyword>
<evidence type="ECO:0000256" key="7">
    <source>
        <dbReference type="SAM" id="Phobius"/>
    </source>
</evidence>
<dbReference type="EMBL" id="BMJJ01000006">
    <property type="protein sequence ID" value="GGD23995.1"/>
    <property type="molecule type" value="Genomic_DNA"/>
</dbReference>
<keyword evidence="3" id="KW-1003">Cell membrane</keyword>
<keyword evidence="10" id="KW-1185">Reference proteome</keyword>
<dbReference type="AlphaFoldDB" id="A0A917DBK1"/>
<dbReference type="PANTHER" id="PTHR40074">
    <property type="entry name" value="O-ACETYLTRANSFERASE WECH"/>
    <property type="match status" value="1"/>
</dbReference>
<gene>
    <name evidence="9" type="primary">exoH</name>
    <name evidence="9" type="ORF">GCM10011335_28680</name>
</gene>
<evidence type="ECO:0000256" key="1">
    <source>
        <dbReference type="ARBA" id="ARBA00004651"/>
    </source>
</evidence>
<evidence type="ECO:0000256" key="5">
    <source>
        <dbReference type="ARBA" id="ARBA00022989"/>
    </source>
</evidence>
<feature type="domain" description="Acyltransferase 3" evidence="8">
    <location>
        <begin position="12"/>
        <end position="332"/>
    </location>
</feature>